<dbReference type="Proteomes" id="UP000544222">
    <property type="component" value="Unassembled WGS sequence"/>
</dbReference>
<sequence length="60" mass="6783">MNDIHENALSMTGELAMSPILIHTNARRRMSRNGKKILDSPPINIRSLLLKSALRWETAV</sequence>
<gene>
    <name evidence="1" type="ORF">FHX64_002674</name>
</gene>
<name>A0A7W5DT80_9PORP</name>
<dbReference type="EMBL" id="JACHYB010000002">
    <property type="protein sequence ID" value="MBB3188476.1"/>
    <property type="molecule type" value="Genomic_DNA"/>
</dbReference>
<dbReference type="RefSeq" id="WP_183414216.1">
    <property type="nucleotide sequence ID" value="NZ_JACHYB010000002.1"/>
</dbReference>
<reference evidence="1 2" key="1">
    <citation type="submission" date="2020-08" db="EMBL/GenBank/DDBJ databases">
        <title>Genomic Encyclopedia of Type Strains, Phase IV (KMG-IV): sequencing the most valuable type-strain genomes for metagenomic binning, comparative biology and taxonomic classification.</title>
        <authorList>
            <person name="Goeker M."/>
        </authorList>
    </citation>
    <scope>NUCLEOTIDE SEQUENCE [LARGE SCALE GENOMIC DNA]</scope>
    <source>
        <strain evidence="1 2">DSM 27471</strain>
    </source>
</reference>
<protein>
    <submittedName>
        <fullName evidence="1">Uncharacterized protein</fullName>
    </submittedName>
</protein>
<dbReference type="AlphaFoldDB" id="A0A7W5DT80"/>
<proteinExistence type="predicted"/>
<organism evidence="1 2">
    <name type="scientific">Microbacter margulisiae</name>
    <dbReference type="NCBI Taxonomy" id="1350067"/>
    <lineage>
        <taxon>Bacteria</taxon>
        <taxon>Pseudomonadati</taxon>
        <taxon>Bacteroidota</taxon>
        <taxon>Bacteroidia</taxon>
        <taxon>Bacteroidales</taxon>
        <taxon>Porphyromonadaceae</taxon>
        <taxon>Microbacter</taxon>
    </lineage>
</organism>
<keyword evidence="2" id="KW-1185">Reference proteome</keyword>
<comment type="caution">
    <text evidence="1">The sequence shown here is derived from an EMBL/GenBank/DDBJ whole genome shotgun (WGS) entry which is preliminary data.</text>
</comment>
<evidence type="ECO:0000313" key="2">
    <source>
        <dbReference type="Proteomes" id="UP000544222"/>
    </source>
</evidence>
<accession>A0A7W5DT80</accession>
<evidence type="ECO:0000313" key="1">
    <source>
        <dbReference type="EMBL" id="MBB3188476.1"/>
    </source>
</evidence>